<dbReference type="Pfam" id="PF00576">
    <property type="entry name" value="Transthyretin"/>
    <property type="match status" value="1"/>
</dbReference>
<feature type="binding site" evidence="8">
    <location>
        <position position="93"/>
    </location>
    <ligand>
        <name>substrate</name>
    </ligand>
</feature>
<evidence type="ECO:0000256" key="6">
    <source>
        <dbReference type="ARBA" id="ARBA00022631"/>
    </source>
</evidence>
<dbReference type="GO" id="GO:0006144">
    <property type="term" value="P:purine nucleobase metabolic process"/>
    <property type="evidence" value="ECO:0007669"/>
    <property type="project" value="UniProtKB-KW"/>
</dbReference>
<dbReference type="InterPro" id="IPR014306">
    <property type="entry name" value="Hydroxyisourate_hydrolase"/>
</dbReference>
<reference evidence="11" key="1">
    <citation type="submission" date="2020-11" db="EMBL/GenBank/DDBJ databases">
        <title>Complete genome sequence of a novel pathogenic Methylobacterium strain isolated from rice in Vietnam.</title>
        <authorList>
            <person name="Lai K."/>
            <person name="Okazaki S."/>
            <person name="Higashi K."/>
            <person name="Mori H."/>
            <person name="Toyoda A."/>
            <person name="Kurokawa K."/>
        </authorList>
    </citation>
    <scope>NUCLEOTIDE SEQUENCE</scope>
    <source>
        <strain evidence="11">VL1</strain>
    </source>
</reference>
<comment type="similarity">
    <text evidence="3">Belongs to the transthyretin family. 5-hydroxyisourate hydrolase subfamily.</text>
</comment>
<evidence type="ECO:0000313" key="11">
    <source>
        <dbReference type="EMBL" id="BCM81735.1"/>
    </source>
</evidence>
<keyword evidence="7" id="KW-0378">Hydrolase</keyword>
<evidence type="ECO:0000256" key="2">
    <source>
        <dbReference type="ARBA" id="ARBA00002704"/>
    </source>
</evidence>
<evidence type="ECO:0000256" key="7">
    <source>
        <dbReference type="ARBA" id="ARBA00022801"/>
    </source>
</evidence>
<accession>A0A8H8WP36</accession>
<dbReference type="InterPro" id="IPR000895">
    <property type="entry name" value="Transthyretin/HIU_hydrolase"/>
</dbReference>
<dbReference type="SUPFAM" id="SSF49472">
    <property type="entry name" value="Transthyretin (synonym: prealbumin)"/>
    <property type="match status" value="1"/>
</dbReference>
<dbReference type="Gene3D" id="2.60.40.180">
    <property type="entry name" value="Transthyretin/hydroxyisourate hydrolase domain"/>
    <property type="match status" value="1"/>
</dbReference>
<organism evidence="11 12">
    <name type="scientific">Methylobacterium indicum</name>
    <dbReference type="NCBI Taxonomy" id="1775910"/>
    <lineage>
        <taxon>Bacteria</taxon>
        <taxon>Pseudomonadati</taxon>
        <taxon>Pseudomonadota</taxon>
        <taxon>Alphaproteobacteria</taxon>
        <taxon>Hyphomicrobiales</taxon>
        <taxon>Methylobacteriaceae</taxon>
        <taxon>Methylobacterium</taxon>
    </lineage>
</organism>
<evidence type="ECO:0000313" key="12">
    <source>
        <dbReference type="Proteomes" id="UP000663508"/>
    </source>
</evidence>
<feature type="domain" description="Transthyretin/hydroxyisourate hydrolase" evidence="10">
    <location>
        <begin position="52"/>
        <end position="163"/>
    </location>
</feature>
<comment type="catalytic activity">
    <reaction evidence="1">
        <text>5-hydroxyisourate + H2O = 5-hydroxy-2-oxo-4-ureido-2,5-dihydro-1H-imidazole-5-carboxylate + H(+)</text>
        <dbReference type="Rhea" id="RHEA:23736"/>
        <dbReference type="ChEBI" id="CHEBI:15377"/>
        <dbReference type="ChEBI" id="CHEBI:15378"/>
        <dbReference type="ChEBI" id="CHEBI:18072"/>
        <dbReference type="ChEBI" id="CHEBI:58639"/>
        <dbReference type="EC" id="3.5.2.17"/>
    </reaction>
</comment>
<dbReference type="PANTHER" id="PTHR10395:SF7">
    <property type="entry name" value="5-HYDROXYISOURATE HYDROLASE"/>
    <property type="match status" value="1"/>
</dbReference>
<dbReference type="InterPro" id="IPR023419">
    <property type="entry name" value="Transthyretin_CS"/>
</dbReference>
<feature type="binding site" evidence="8">
    <location>
        <position position="55"/>
    </location>
    <ligand>
        <name>substrate</name>
    </ligand>
</feature>
<dbReference type="GO" id="GO:0033971">
    <property type="term" value="F:hydroxyisourate hydrolase activity"/>
    <property type="evidence" value="ECO:0007669"/>
    <property type="project" value="UniProtKB-EC"/>
</dbReference>
<evidence type="ECO:0000256" key="4">
    <source>
        <dbReference type="ARBA" id="ARBA00011881"/>
    </source>
</evidence>
<evidence type="ECO:0000256" key="1">
    <source>
        <dbReference type="ARBA" id="ARBA00001043"/>
    </source>
</evidence>
<gene>
    <name evidence="11" type="ORF">mvi_01960</name>
</gene>
<evidence type="ECO:0000259" key="10">
    <source>
        <dbReference type="Pfam" id="PF00576"/>
    </source>
</evidence>
<evidence type="ECO:0000256" key="8">
    <source>
        <dbReference type="PIRSR" id="PIRSR600895-51"/>
    </source>
</evidence>
<dbReference type="InterPro" id="IPR023418">
    <property type="entry name" value="Thyroxine_BS"/>
</dbReference>
<evidence type="ECO:0000256" key="5">
    <source>
        <dbReference type="ARBA" id="ARBA00012609"/>
    </source>
</evidence>
<dbReference type="PANTHER" id="PTHR10395">
    <property type="entry name" value="URICASE AND TRANSTHYRETIN-RELATED"/>
    <property type="match status" value="1"/>
</dbReference>
<dbReference type="InterPro" id="IPR023416">
    <property type="entry name" value="Transthyretin/HIU_hydrolase_d"/>
</dbReference>
<feature type="binding site" evidence="8">
    <location>
        <position position="161"/>
    </location>
    <ligand>
        <name>substrate</name>
    </ligand>
</feature>
<dbReference type="PROSITE" id="PS00768">
    <property type="entry name" value="TRANSTHYRETIN_1"/>
    <property type="match status" value="1"/>
</dbReference>
<dbReference type="PRINTS" id="PR00189">
    <property type="entry name" value="TRNSTHYRETIN"/>
</dbReference>
<feature type="region of interest" description="Disordered" evidence="9">
    <location>
        <begin position="1"/>
        <end position="49"/>
    </location>
</feature>
<dbReference type="EC" id="3.5.2.17" evidence="5"/>
<dbReference type="NCBIfam" id="TIGR02962">
    <property type="entry name" value="hdxy_isourate"/>
    <property type="match status" value="1"/>
</dbReference>
<evidence type="ECO:0000256" key="9">
    <source>
        <dbReference type="SAM" id="MobiDB-lite"/>
    </source>
</evidence>
<comment type="function">
    <text evidence="2">Catalyzes the hydrolysis of 5-hydroxyisourate (HIU) to 2-oxo-4-hydroxy-4-carboxy-5-ureidoimidazoline (OHCU).</text>
</comment>
<dbReference type="InterPro" id="IPR036817">
    <property type="entry name" value="Transthyretin/HIU_hydrolase_sf"/>
</dbReference>
<dbReference type="AlphaFoldDB" id="A0A8H8WP36"/>
<dbReference type="Proteomes" id="UP000663508">
    <property type="component" value="Chromosome"/>
</dbReference>
<proteinExistence type="inferred from homology"/>
<keyword evidence="6" id="KW-0659">Purine metabolism</keyword>
<dbReference type="EMBL" id="AP024145">
    <property type="protein sequence ID" value="BCM81735.1"/>
    <property type="molecule type" value="Genomic_DNA"/>
</dbReference>
<protein>
    <recommendedName>
        <fullName evidence="5">hydroxyisourate hydrolase</fullName>
        <ecNumber evidence="5">3.5.2.17</ecNumber>
    </recommendedName>
</protein>
<dbReference type="PROSITE" id="PS00769">
    <property type="entry name" value="TRANSTHYRETIN_2"/>
    <property type="match status" value="1"/>
</dbReference>
<comment type="subunit">
    <text evidence="4">Homotetramer.</text>
</comment>
<name>A0A8H8WP36_9HYPH</name>
<sequence length="164" mass="17219">MRGSGEGGRHARVRPRAGQAVLDRRAGLGHPEGARNGGPAMSLETPPETPRLTTHVLDTAHGRPAAGVAVGLWRLAEGGREEVARIVTNADGRCDAPLLSGAALRPGSYELIFAVGAYFASVGDLGAGDFLDEVPVRFVVRPGLGHYHVPLLIAPYSYSTYRGS</sequence>
<dbReference type="KEGG" id="mind:mvi_01960"/>
<dbReference type="CDD" id="cd05822">
    <property type="entry name" value="TLP_HIUase"/>
    <property type="match status" value="1"/>
</dbReference>
<evidence type="ECO:0000256" key="3">
    <source>
        <dbReference type="ARBA" id="ARBA00009850"/>
    </source>
</evidence>